<dbReference type="Pfam" id="PF15882">
    <property type="entry name" value="DUF4735"/>
    <property type="match status" value="1"/>
</dbReference>
<dbReference type="InterPro" id="IPR031751">
    <property type="entry name" value="DUF4735"/>
</dbReference>
<keyword evidence="1" id="KW-0732">Signal</keyword>
<feature type="signal peptide" evidence="1">
    <location>
        <begin position="1"/>
        <end position="25"/>
    </location>
</feature>
<sequence>MSSKFQRLAIAVACCCLLAAPAASAGRRRAGEAALIDTLDALDRAVAFMGGHSETANLDGGIGLRTVEGQFGALLSNYWSRLPLWLVARLKSIQQRASLVAKETAKAVQKNTPVYYANAGQLIADHSWDIFFPSRRLSLRFAAALLEEAAATIDAAASGDNQEEDGFDEKFSDDCIHEFYGRDGQPPCTISHRCWDAMVRSEGRRDYYLTHQVFYLLSGINANCLYNLTELAQSRPASVDLSGDGSPLQRLLDKFCGRILVAAAAQEAAGFPVINRDLFMEQIGLCSASGYVAEFGQPSWHRAVLSWQRANGCYGAFPNELVARENFNPARYGNYRRKRSEALMGSGGCLSHRTSVALDALVGFTRQQVEHLLRR</sequence>
<feature type="chain" id="PRO_5013170583" evidence="1">
    <location>
        <begin position="26"/>
        <end position="375"/>
    </location>
</feature>
<name>A0A267DP07_9PLAT</name>
<dbReference type="STRING" id="282301.A0A267DP07"/>
<organism evidence="2 3">
    <name type="scientific">Macrostomum lignano</name>
    <dbReference type="NCBI Taxonomy" id="282301"/>
    <lineage>
        <taxon>Eukaryota</taxon>
        <taxon>Metazoa</taxon>
        <taxon>Spiralia</taxon>
        <taxon>Lophotrochozoa</taxon>
        <taxon>Platyhelminthes</taxon>
        <taxon>Rhabditophora</taxon>
        <taxon>Macrostomorpha</taxon>
        <taxon>Macrostomida</taxon>
        <taxon>Macrostomidae</taxon>
        <taxon>Macrostomum</taxon>
    </lineage>
</organism>
<dbReference type="PANTHER" id="PTHR33539">
    <property type="entry name" value="UPF0764 PROTEIN C16ORF89"/>
    <property type="match status" value="1"/>
</dbReference>
<dbReference type="GO" id="GO:0005829">
    <property type="term" value="C:cytosol"/>
    <property type="evidence" value="ECO:0007669"/>
    <property type="project" value="TreeGrafter"/>
</dbReference>
<reference evidence="2 3" key="1">
    <citation type="submission" date="2017-06" db="EMBL/GenBank/DDBJ databases">
        <title>A platform for efficient transgenesis in Macrostomum lignano, a flatworm model organism for stem cell research.</title>
        <authorList>
            <person name="Berezikov E."/>
        </authorList>
    </citation>
    <scope>NUCLEOTIDE SEQUENCE [LARGE SCALE GENOMIC DNA]</scope>
    <source>
        <strain evidence="2">DV1</strain>
        <tissue evidence="2">Whole organism</tissue>
    </source>
</reference>
<gene>
    <name evidence="2" type="ORF">BOX15_Mlig013278g1</name>
</gene>
<proteinExistence type="predicted"/>
<dbReference type="PANTHER" id="PTHR33539:SF1">
    <property type="entry name" value="UPF0764 PROTEIN C16ORF89"/>
    <property type="match status" value="1"/>
</dbReference>
<dbReference type="GO" id="GO:0016020">
    <property type="term" value="C:membrane"/>
    <property type="evidence" value="ECO:0007669"/>
    <property type="project" value="TreeGrafter"/>
</dbReference>
<evidence type="ECO:0000313" key="2">
    <source>
        <dbReference type="EMBL" id="PAA50292.1"/>
    </source>
</evidence>
<accession>A0A267DP07</accession>
<protein>
    <submittedName>
        <fullName evidence="2">Uncharacterized protein</fullName>
    </submittedName>
</protein>
<evidence type="ECO:0000313" key="3">
    <source>
        <dbReference type="Proteomes" id="UP000215902"/>
    </source>
</evidence>
<dbReference type="AlphaFoldDB" id="A0A267DP07"/>
<dbReference type="OrthoDB" id="5949187at2759"/>
<evidence type="ECO:0000256" key="1">
    <source>
        <dbReference type="SAM" id="SignalP"/>
    </source>
</evidence>
<keyword evidence="3" id="KW-1185">Reference proteome</keyword>
<dbReference type="EMBL" id="NIVC01003678">
    <property type="protein sequence ID" value="PAA50292.1"/>
    <property type="molecule type" value="Genomic_DNA"/>
</dbReference>
<comment type="caution">
    <text evidence="2">The sequence shown here is derived from an EMBL/GenBank/DDBJ whole genome shotgun (WGS) entry which is preliminary data.</text>
</comment>
<dbReference type="Proteomes" id="UP000215902">
    <property type="component" value="Unassembled WGS sequence"/>
</dbReference>